<comment type="caution">
    <text evidence="2">The sequence shown here is derived from an EMBL/GenBank/DDBJ whole genome shotgun (WGS) entry which is preliminary data.</text>
</comment>
<evidence type="ECO:0000313" key="2">
    <source>
        <dbReference type="EMBL" id="PWK27587.1"/>
    </source>
</evidence>
<evidence type="ECO:0000256" key="1">
    <source>
        <dbReference type="SAM" id="Phobius"/>
    </source>
</evidence>
<sequence length="376" mass="41528">MKITQEQWTRRTFLSTLTGVGTGVLFSPLWSFGNNEIDPKVASIVAKTLSIDTHNHIDIPLNAGKSPSPVFDLLGDFKKSGLSAICLTFAVDYQKLENAGDAYNRFITGLDGIDVLLKENNLSRSMNLKDLTTSFKNKKPAIIQSVEGGHFLEGQIDRLKIAYDRGLRVLGLLHDNDASVPLGDIYTKPPQWNGLTTFGKEVVQECNKMGILIDLTHCSNKAIDDALTISTKPMVITHTSLDTQLGHNEKMAQMMKPRLISKEQAKIFANGGGVIGAWRHLTDTPLEYVQNIRALVDVVGVDNVCIGTDTKISRDANNKNPFRLGENSNQIWQNQEAGFFYTVVEAMLKAGFSEKEIIKIAGGNFCRVFDATTKKH</sequence>
<dbReference type="PANTHER" id="PTHR10443:SF12">
    <property type="entry name" value="DIPEPTIDASE"/>
    <property type="match status" value="1"/>
</dbReference>
<dbReference type="GO" id="GO:0006508">
    <property type="term" value="P:proteolysis"/>
    <property type="evidence" value="ECO:0007669"/>
    <property type="project" value="InterPro"/>
</dbReference>
<dbReference type="SUPFAM" id="SSF51556">
    <property type="entry name" value="Metallo-dependent hydrolases"/>
    <property type="match status" value="1"/>
</dbReference>
<accession>A0A316EBT5</accession>
<dbReference type="PROSITE" id="PS51365">
    <property type="entry name" value="RENAL_DIPEPTIDASE_2"/>
    <property type="match status" value="1"/>
</dbReference>
<dbReference type="OrthoDB" id="9804920at2"/>
<dbReference type="PROSITE" id="PS00869">
    <property type="entry name" value="RENAL_DIPEPTIDASE_1"/>
    <property type="match status" value="1"/>
</dbReference>
<dbReference type="InterPro" id="IPR000180">
    <property type="entry name" value="Dipep_AS"/>
</dbReference>
<keyword evidence="3" id="KW-1185">Reference proteome</keyword>
<dbReference type="Gene3D" id="3.20.20.140">
    <property type="entry name" value="Metal-dependent hydrolases"/>
    <property type="match status" value="1"/>
</dbReference>
<dbReference type="Proteomes" id="UP000245489">
    <property type="component" value="Unassembled WGS sequence"/>
</dbReference>
<dbReference type="InterPro" id="IPR008257">
    <property type="entry name" value="Pept_M19"/>
</dbReference>
<reference evidence="2 3" key="1">
    <citation type="submission" date="2018-05" db="EMBL/GenBank/DDBJ databases">
        <title>Genomic Encyclopedia of Archaeal and Bacterial Type Strains, Phase II (KMG-II): from individual species to whole genera.</title>
        <authorList>
            <person name="Goeker M."/>
        </authorList>
    </citation>
    <scope>NUCLEOTIDE SEQUENCE [LARGE SCALE GENOMIC DNA]</scope>
    <source>
        <strain evidence="2 3">DSM 22214</strain>
    </source>
</reference>
<name>A0A316EBT5_9BACT</name>
<organism evidence="2 3">
    <name type="scientific">Arcicella aurantiaca</name>
    <dbReference type="NCBI Taxonomy" id="591202"/>
    <lineage>
        <taxon>Bacteria</taxon>
        <taxon>Pseudomonadati</taxon>
        <taxon>Bacteroidota</taxon>
        <taxon>Cytophagia</taxon>
        <taxon>Cytophagales</taxon>
        <taxon>Flectobacillaceae</taxon>
        <taxon>Arcicella</taxon>
    </lineage>
</organism>
<dbReference type="Pfam" id="PF01244">
    <property type="entry name" value="Peptidase_M19"/>
    <property type="match status" value="1"/>
</dbReference>
<dbReference type="PANTHER" id="PTHR10443">
    <property type="entry name" value="MICROSOMAL DIPEPTIDASE"/>
    <property type="match status" value="1"/>
</dbReference>
<keyword evidence="1" id="KW-0472">Membrane</keyword>
<dbReference type="AlphaFoldDB" id="A0A316EBT5"/>
<dbReference type="InterPro" id="IPR032466">
    <property type="entry name" value="Metal_Hydrolase"/>
</dbReference>
<keyword evidence="1" id="KW-0812">Transmembrane</keyword>
<gene>
    <name evidence="2" type="ORF">LV89_01478</name>
</gene>
<dbReference type="RefSeq" id="WP_109742239.1">
    <property type="nucleotide sequence ID" value="NZ_QGGO01000006.1"/>
</dbReference>
<dbReference type="EMBL" id="QGGO01000006">
    <property type="protein sequence ID" value="PWK27587.1"/>
    <property type="molecule type" value="Genomic_DNA"/>
</dbReference>
<protein>
    <submittedName>
        <fullName evidence="2">Membrane dipeptidase</fullName>
    </submittedName>
</protein>
<dbReference type="GO" id="GO:0070573">
    <property type="term" value="F:metallodipeptidase activity"/>
    <property type="evidence" value="ECO:0007669"/>
    <property type="project" value="InterPro"/>
</dbReference>
<evidence type="ECO:0000313" key="3">
    <source>
        <dbReference type="Proteomes" id="UP000245489"/>
    </source>
</evidence>
<proteinExistence type="predicted"/>
<keyword evidence="1" id="KW-1133">Transmembrane helix</keyword>
<feature type="transmembrane region" description="Helical" evidence="1">
    <location>
        <begin position="12"/>
        <end position="33"/>
    </location>
</feature>